<evidence type="ECO:0000313" key="2">
    <source>
        <dbReference type="EMBL" id="HIG63416.1"/>
    </source>
</evidence>
<reference evidence="3" key="1">
    <citation type="journal article" date="2019" name="bioRxiv">
        <title>Genome diversification in globally distributed novel marine Proteobacteria is linked to environmental adaptation.</title>
        <authorList>
            <person name="Zhou Z."/>
            <person name="Tran P.Q."/>
            <person name="Kieft K."/>
            <person name="Anantharaman K."/>
        </authorList>
    </citation>
    <scope>NUCLEOTIDE SEQUENCE [LARGE SCALE GENOMIC DNA]</scope>
</reference>
<feature type="compositionally biased region" description="Acidic residues" evidence="1">
    <location>
        <begin position="864"/>
        <end position="889"/>
    </location>
</feature>
<evidence type="ECO:0000313" key="3">
    <source>
        <dbReference type="Proteomes" id="UP000589516"/>
    </source>
</evidence>
<dbReference type="InterPro" id="IPR019198">
    <property type="entry name" value="Beta_propeller_containing"/>
</dbReference>
<feature type="region of interest" description="Disordered" evidence="1">
    <location>
        <begin position="157"/>
        <end position="200"/>
    </location>
</feature>
<protein>
    <recommendedName>
        <fullName evidence="4">Beta-propeller domain-containing protein</fullName>
    </recommendedName>
</protein>
<gene>
    <name evidence="2" type="ORF">EYQ16_02715</name>
</gene>
<dbReference type="Proteomes" id="UP000589516">
    <property type="component" value="Unassembled WGS sequence"/>
</dbReference>
<feature type="region of interest" description="Disordered" evidence="1">
    <location>
        <begin position="851"/>
        <end position="899"/>
    </location>
</feature>
<evidence type="ECO:0000256" key="1">
    <source>
        <dbReference type="SAM" id="MobiDB-lite"/>
    </source>
</evidence>
<sequence length="899" mass="98619">MQALPCDARQPSGSRVGSSGMSDQLTVFGTALQRPRAMNPPPVPGSGPSPILAVGVVLTLVVAALMVYQPATDEPTGLTTAQSDFLQGLVADQGRSSPQLQAYNSCDALEGDLKEHLKDEMRATLASNQGSYYRGGWGGGWMVDDIAFAENMEMDDGAVATPGTADASTGTAQGSTGGGGAAEGEREFSGTNNQEGGVDEADFVKTDGDYIYVLFGDQYYYYSYGYGGHLDGGRLHILSVPEVGEVEYLSNATVEGWPREMLLSGDRMAVYSDLSVWDLVYTEEEHPLLPYLLHDSANEGGAQNSAPGGSGFVADTASYSSDSFRVNSLSKLTIFGLGNRTAPQVERELYMEGWYQTAREVNGTVRMVSQGYLDIPGLVYRPEFPAEYVNDYLDGDNEKTLTARTLNLWKEAINDTIVQNEAIIDATDLDELIPRVYELQGGNITIHSFTDAADCQDFVIAKDGTSSSVTSIMTLDLESDDLSFEADHVMSNWATIYASADMLVIAEMANDWWWFCCGEEDEGSSNVEYYEATNLHAFDISQSGETSYIGSGRVNGTILDQFSLSEHNGFLRVATTTGQWGRWWLSAEEQSGPENHVFVLEQLMHAAGSTEPSTELNVVGHVGGIAVGERIWSSRFVGDRGYLVTFRNVDPLWTLDLSDPTNPQVIGELEVPGVSTYIHPLDENHLLTIGIAGDKNGLDWGSTQLSLFDVTDFADPKLASKLELSPVPDDEKHGWNWAWSEATYEHKAFQYWNGQLAIPLSTSRYTDENGYGHYEYVSKLVLVDVSTEDGLSIYDGTSIDHSMFYEMDEWYWDRPDIRRTVFIDDYVYAISQQGVTVHQLDTMALSDYAGLPVSDPDPGHYYENWEEEPGEEREDESDPNDPVDEESDENGTTSSDGSG</sequence>
<dbReference type="AlphaFoldDB" id="A0A7C7ZDU9"/>
<comment type="caution">
    <text evidence="2">The sequence shown here is derived from an EMBL/GenBank/DDBJ whole genome shotgun (WGS) entry which is preliminary data.</text>
</comment>
<feature type="compositionally biased region" description="Polar residues" evidence="1">
    <location>
        <begin position="11"/>
        <end position="21"/>
    </location>
</feature>
<accession>A0A7C7ZDU9</accession>
<dbReference type="EMBL" id="DUAV01000022">
    <property type="protein sequence ID" value="HIG63416.1"/>
    <property type="molecule type" value="Genomic_DNA"/>
</dbReference>
<proteinExistence type="predicted"/>
<feature type="compositionally biased region" description="Low complexity" evidence="1">
    <location>
        <begin position="163"/>
        <end position="174"/>
    </location>
</feature>
<name>A0A7C7ZDU9_9ARCH</name>
<organism evidence="2 3">
    <name type="scientific">Marine Group III euryarchaeote</name>
    <dbReference type="NCBI Taxonomy" id="2173149"/>
    <lineage>
        <taxon>Archaea</taxon>
        <taxon>Methanobacteriati</taxon>
        <taxon>Thermoplasmatota</taxon>
        <taxon>Thermoplasmata</taxon>
        <taxon>Candidatus Thermoprofundales</taxon>
    </lineage>
</organism>
<feature type="compositionally biased region" description="Polar residues" evidence="1">
    <location>
        <begin position="890"/>
        <end position="899"/>
    </location>
</feature>
<feature type="region of interest" description="Disordered" evidence="1">
    <location>
        <begin position="1"/>
        <end position="21"/>
    </location>
</feature>
<evidence type="ECO:0008006" key="4">
    <source>
        <dbReference type="Google" id="ProtNLM"/>
    </source>
</evidence>
<dbReference type="Pfam" id="PF09826">
    <property type="entry name" value="Beta_propel"/>
    <property type="match status" value="1"/>
</dbReference>